<evidence type="ECO:0000313" key="1">
    <source>
        <dbReference type="EMBL" id="KAL0948149.1"/>
    </source>
</evidence>
<organism evidence="1 2">
    <name type="scientific">Hohenbuehelia grisea</name>
    <dbReference type="NCBI Taxonomy" id="104357"/>
    <lineage>
        <taxon>Eukaryota</taxon>
        <taxon>Fungi</taxon>
        <taxon>Dikarya</taxon>
        <taxon>Basidiomycota</taxon>
        <taxon>Agaricomycotina</taxon>
        <taxon>Agaricomycetes</taxon>
        <taxon>Agaricomycetidae</taxon>
        <taxon>Agaricales</taxon>
        <taxon>Pleurotineae</taxon>
        <taxon>Pleurotaceae</taxon>
        <taxon>Hohenbuehelia</taxon>
    </lineage>
</organism>
<protein>
    <submittedName>
        <fullName evidence="1">Uncharacterized protein</fullName>
    </submittedName>
</protein>
<gene>
    <name evidence="1" type="ORF">HGRIS_010765</name>
</gene>
<comment type="caution">
    <text evidence="1">The sequence shown here is derived from an EMBL/GenBank/DDBJ whole genome shotgun (WGS) entry which is preliminary data.</text>
</comment>
<name>A0ABR3IXU0_9AGAR</name>
<accession>A0ABR3IXU0</accession>
<evidence type="ECO:0000313" key="2">
    <source>
        <dbReference type="Proteomes" id="UP001556367"/>
    </source>
</evidence>
<dbReference type="EMBL" id="JASNQZ010000014">
    <property type="protein sequence ID" value="KAL0948149.1"/>
    <property type="molecule type" value="Genomic_DNA"/>
</dbReference>
<proteinExistence type="predicted"/>
<keyword evidence="2" id="KW-1185">Reference proteome</keyword>
<sequence>MDNAARETIACYNLSTVSFCSYATGIDSSLPELRPKLQRNLHPLAEAYPRRCCTPPSLVIMRPLSPAISTSKKDAGYSYSCCHKHVALEYLYDEELLCSPRRRCRGAE</sequence>
<dbReference type="Proteomes" id="UP001556367">
    <property type="component" value="Unassembled WGS sequence"/>
</dbReference>
<reference evidence="2" key="1">
    <citation type="submission" date="2024-06" db="EMBL/GenBank/DDBJ databases">
        <title>Multi-omics analyses provide insights into the biosynthesis of the anticancer antibiotic pleurotin in Hohenbuehelia grisea.</title>
        <authorList>
            <person name="Weaver J.A."/>
            <person name="Alberti F."/>
        </authorList>
    </citation>
    <scope>NUCLEOTIDE SEQUENCE [LARGE SCALE GENOMIC DNA]</scope>
    <source>
        <strain evidence="2">T-177</strain>
    </source>
</reference>